<reference evidence="15 16" key="1">
    <citation type="journal article" date="2011" name="Nature">
        <title>A high-resolution map of human evolutionary constraint using 29 mammals.</title>
        <authorList>
            <person name="Lindblad-Toh K."/>
            <person name="Garber M."/>
            <person name="Zuk O."/>
            <person name="Lin M.F."/>
            <person name="Parker B.J."/>
            <person name="Washietl S."/>
            <person name="Kheradpour P."/>
            <person name="Ernst J."/>
            <person name="Jordan G."/>
            <person name="Mauceli E."/>
            <person name="Ward L.D."/>
            <person name="Lowe C.B."/>
            <person name="Holloway A.K."/>
            <person name="Clamp M."/>
            <person name="Gnerre S."/>
            <person name="Alfoldi J."/>
            <person name="Beal K."/>
            <person name="Chang J."/>
            <person name="Clawson H."/>
            <person name="Cuff J."/>
            <person name="Di Palma F."/>
            <person name="Fitzgerald S."/>
            <person name="Flicek P."/>
            <person name="Guttman M."/>
            <person name="Hubisz M.J."/>
            <person name="Jaffe D.B."/>
            <person name="Jungreis I."/>
            <person name="Kent W.J."/>
            <person name="Kostka D."/>
            <person name="Lara M."/>
            <person name="Martins A.L."/>
            <person name="Massingham T."/>
            <person name="Moltke I."/>
            <person name="Raney B.J."/>
            <person name="Rasmussen M.D."/>
            <person name="Robinson J."/>
            <person name="Stark A."/>
            <person name="Vilella A.J."/>
            <person name="Wen J."/>
            <person name="Xie X."/>
            <person name="Zody M.C."/>
            <person name="Baldwin J."/>
            <person name="Bloom T."/>
            <person name="Chin C.W."/>
            <person name="Heiman D."/>
            <person name="Nicol R."/>
            <person name="Nusbaum C."/>
            <person name="Young S."/>
            <person name="Wilkinson J."/>
            <person name="Worley K.C."/>
            <person name="Kovar C.L."/>
            <person name="Muzny D.M."/>
            <person name="Gibbs R.A."/>
            <person name="Cree A."/>
            <person name="Dihn H.H."/>
            <person name="Fowler G."/>
            <person name="Jhangiani S."/>
            <person name="Joshi V."/>
            <person name="Lee S."/>
            <person name="Lewis L.R."/>
            <person name="Nazareth L.V."/>
            <person name="Okwuonu G."/>
            <person name="Santibanez J."/>
            <person name="Warren W.C."/>
            <person name="Mardis E.R."/>
            <person name="Weinstock G.M."/>
            <person name="Wilson R.K."/>
            <person name="Delehaunty K."/>
            <person name="Dooling D."/>
            <person name="Fronik C."/>
            <person name="Fulton L."/>
            <person name="Fulton B."/>
            <person name="Graves T."/>
            <person name="Minx P."/>
            <person name="Sodergren E."/>
            <person name="Birney E."/>
            <person name="Margulies E.H."/>
            <person name="Herrero J."/>
            <person name="Green E.D."/>
            <person name="Haussler D."/>
            <person name="Siepel A."/>
            <person name="Goldman N."/>
            <person name="Pollard K.S."/>
            <person name="Pedersen J.S."/>
            <person name="Lander E.S."/>
            <person name="Kellis M."/>
        </authorList>
    </citation>
    <scope>NUCLEOTIDE SEQUENCE [LARGE SCALE GENOMIC DNA]</scope>
    <source>
        <strain evidence="15 16">Thorbecke inbred</strain>
    </source>
</reference>
<dbReference type="FunFam" id="3.30.160.60:FF:000965">
    <property type="entry name" value="Neurotrophin receptor-interacting factor homolog"/>
    <property type="match status" value="1"/>
</dbReference>
<dbReference type="FunFam" id="3.30.160.60:FF:000322">
    <property type="entry name" value="GDNF-inducible zinc finger protein 1"/>
    <property type="match status" value="1"/>
</dbReference>
<dbReference type="RefSeq" id="XP_051711759.1">
    <property type="nucleotide sequence ID" value="XM_051855799.2"/>
</dbReference>
<keyword evidence="7" id="KW-0805">Transcription regulation</keyword>
<feature type="domain" description="C2H2-type" evidence="13">
    <location>
        <begin position="321"/>
        <end position="348"/>
    </location>
</feature>
<dbReference type="Pfam" id="PF00096">
    <property type="entry name" value="zf-C2H2"/>
    <property type="match status" value="5"/>
</dbReference>
<dbReference type="AlphaFoldDB" id="G1T9U8"/>
<dbReference type="eggNOG" id="KOG1721">
    <property type="taxonomic scope" value="Eukaryota"/>
</dbReference>
<dbReference type="GO" id="GO:0005634">
    <property type="term" value="C:nucleus"/>
    <property type="evidence" value="ECO:0007669"/>
    <property type="project" value="UniProtKB-SubCell"/>
</dbReference>
<dbReference type="GO" id="GO:0003682">
    <property type="term" value="F:chromatin binding"/>
    <property type="evidence" value="ECO:0007669"/>
    <property type="project" value="Ensembl"/>
</dbReference>
<dbReference type="Ensembl" id="ENSOCUT00000015623.4">
    <property type="protein sequence ID" value="ENSOCUP00000013421.4"/>
    <property type="gene ID" value="ENSOCUG00000015627.4"/>
</dbReference>
<dbReference type="RefSeq" id="XP_051711761.1">
    <property type="nucleotide sequence ID" value="XM_051855801.2"/>
</dbReference>
<feature type="region of interest" description="Disordered" evidence="12">
    <location>
        <begin position="577"/>
        <end position="605"/>
    </location>
</feature>
<dbReference type="SUPFAM" id="SSF57667">
    <property type="entry name" value="beta-beta-alpha zinc fingers"/>
    <property type="match status" value="4"/>
</dbReference>
<dbReference type="GO" id="GO:0000981">
    <property type="term" value="F:DNA-binding transcription factor activity, RNA polymerase II-specific"/>
    <property type="evidence" value="ECO:0007669"/>
    <property type="project" value="TreeGrafter"/>
</dbReference>
<dbReference type="GeneTree" id="ENSGT00390000002599"/>
<dbReference type="PaxDb" id="9986-ENSOCUP00000013421"/>
<feature type="compositionally biased region" description="Polar residues" evidence="12">
    <location>
        <begin position="28"/>
        <end position="48"/>
    </location>
</feature>
<dbReference type="RefSeq" id="XP_069930935.1">
    <property type="nucleotide sequence ID" value="XM_070074834.1"/>
</dbReference>
<keyword evidence="9" id="KW-0804">Transcription</keyword>
<protein>
    <submittedName>
        <fullName evidence="15">ZFP57 zinc finger protein</fullName>
    </submittedName>
</protein>
<feature type="region of interest" description="Disordered" evidence="12">
    <location>
        <begin position="1"/>
        <end position="93"/>
    </location>
</feature>
<evidence type="ECO:0000259" key="14">
    <source>
        <dbReference type="PROSITE" id="PS50805"/>
    </source>
</evidence>
<dbReference type="InterPro" id="IPR036236">
    <property type="entry name" value="Znf_C2H2_sf"/>
</dbReference>
<dbReference type="InterPro" id="IPR036051">
    <property type="entry name" value="KRAB_dom_sf"/>
</dbReference>
<dbReference type="GO" id="GO:0000977">
    <property type="term" value="F:RNA polymerase II transcription regulatory region sequence-specific DNA binding"/>
    <property type="evidence" value="ECO:0007669"/>
    <property type="project" value="TreeGrafter"/>
</dbReference>
<dbReference type="Gene3D" id="3.30.160.60">
    <property type="entry name" value="Classic Zinc Finger"/>
    <property type="match status" value="6"/>
</dbReference>
<dbReference type="SUPFAM" id="SSF109640">
    <property type="entry name" value="KRAB domain (Kruppel-associated box)"/>
    <property type="match status" value="1"/>
</dbReference>
<feature type="compositionally biased region" description="Basic and acidic residues" evidence="12">
    <location>
        <begin position="221"/>
        <end position="231"/>
    </location>
</feature>
<keyword evidence="8" id="KW-0238">DNA-binding</keyword>
<feature type="region of interest" description="Disordered" evidence="12">
    <location>
        <begin position="195"/>
        <end position="256"/>
    </location>
</feature>
<evidence type="ECO:0000256" key="5">
    <source>
        <dbReference type="ARBA" id="ARBA00022771"/>
    </source>
</evidence>
<evidence type="ECO:0000256" key="12">
    <source>
        <dbReference type="SAM" id="MobiDB-lite"/>
    </source>
</evidence>
<feature type="domain" description="C2H2-type" evidence="13">
    <location>
        <begin position="470"/>
        <end position="497"/>
    </location>
</feature>
<evidence type="ECO:0000256" key="3">
    <source>
        <dbReference type="ARBA" id="ARBA00022723"/>
    </source>
</evidence>
<keyword evidence="5 11" id="KW-0863">Zinc-finger</keyword>
<feature type="domain" description="C2H2-type" evidence="13">
    <location>
        <begin position="293"/>
        <end position="320"/>
    </location>
</feature>
<comment type="similarity">
    <text evidence="2">Belongs to the krueppel C2H2-type zinc-finger protein family.</text>
</comment>
<keyword evidence="4" id="KW-0677">Repeat</keyword>
<dbReference type="GO" id="GO:0141068">
    <property type="term" value="P:autosome genomic imprinting"/>
    <property type="evidence" value="ECO:0007669"/>
    <property type="project" value="Ensembl"/>
</dbReference>
<evidence type="ECO:0000256" key="6">
    <source>
        <dbReference type="ARBA" id="ARBA00022833"/>
    </source>
</evidence>
<dbReference type="FunFam" id="3.30.160.60:FF:000624">
    <property type="entry name" value="zinc finger protein 697"/>
    <property type="match status" value="1"/>
</dbReference>
<organism evidence="15 16">
    <name type="scientific">Oryctolagus cuniculus</name>
    <name type="common">Rabbit</name>
    <dbReference type="NCBI Taxonomy" id="9986"/>
    <lineage>
        <taxon>Eukaryota</taxon>
        <taxon>Metazoa</taxon>
        <taxon>Chordata</taxon>
        <taxon>Craniata</taxon>
        <taxon>Vertebrata</taxon>
        <taxon>Euteleostomi</taxon>
        <taxon>Mammalia</taxon>
        <taxon>Eutheria</taxon>
        <taxon>Euarchontoglires</taxon>
        <taxon>Glires</taxon>
        <taxon>Lagomorpha</taxon>
        <taxon>Leporidae</taxon>
        <taxon>Oryctolagus</taxon>
    </lineage>
</organism>
<dbReference type="PANTHER" id="PTHR24381">
    <property type="entry name" value="ZINC FINGER PROTEIN"/>
    <property type="match status" value="1"/>
</dbReference>
<dbReference type="InterPro" id="IPR013087">
    <property type="entry name" value="Znf_C2H2_type"/>
</dbReference>
<dbReference type="OrthoDB" id="6155966at2759"/>
<dbReference type="Gene3D" id="6.10.140.140">
    <property type="match status" value="1"/>
</dbReference>
<feature type="domain" description="C2H2-type" evidence="13">
    <location>
        <begin position="265"/>
        <end position="292"/>
    </location>
</feature>
<reference evidence="15" key="2">
    <citation type="submission" date="2025-08" db="UniProtKB">
        <authorList>
            <consortium name="Ensembl"/>
        </authorList>
    </citation>
    <scope>IDENTIFICATION</scope>
    <source>
        <strain evidence="15">Thorbecke</strain>
    </source>
</reference>
<dbReference type="CTD" id="346171"/>
<evidence type="ECO:0000313" key="16">
    <source>
        <dbReference type="Proteomes" id="UP000001811"/>
    </source>
</evidence>
<evidence type="ECO:0000256" key="2">
    <source>
        <dbReference type="ARBA" id="ARBA00006991"/>
    </source>
</evidence>
<dbReference type="EMBL" id="AAGW02068127">
    <property type="status" value="NOT_ANNOTATED_CDS"/>
    <property type="molecule type" value="Genomic_DNA"/>
</dbReference>
<dbReference type="Bgee" id="ENSOCUG00000015627">
    <property type="expression patterns" value="Expressed in prefrontal cortex and 14 other cell types or tissues"/>
</dbReference>
<dbReference type="Proteomes" id="UP000001811">
    <property type="component" value="Chromosome 12"/>
</dbReference>
<sequence>MAAEAKVTRALNSVTQALREPKVLSVGQEENQNSGTTKEGSPLEQTHFLQEDTSRPGPLRGPAPLPGYGQAENLQKESSVPWGPGQDWGKLGRGTEDEAFDQLKQMPHMDKVSDVLQEVLRRDCWWKAWVQRPVTFEDVAVDFTQDEWDYLDDSQRALYQDVMSETCKNLASVARIFLTKPNVIAKCEPKEAPWRAAVRPPDNEVLSGGKKEELQEQGQSLRDEGTGDDKVSLACRGTRRSPPSAPAGSTDRTPVLQASQTGPPFSCLTCGRCFSKSSYLYSHQFVHSPKRTNSCSQCGKLFRSPKALSYHRRMHLGERPFCCPLCDKTYCDASGLSRHRRVHLGYRPHSCPVCGKRFRDKSELKRHQKIHQNQELLVRTLDTMAGLQAPIDGSLGLVDTDHAPGTRAQQPEFRTQDPMTRNQVMTGRNQTTVIRTPGPVSRTEAPYTSGPCLDTRSNSLPMKSSRLKIFICPHCPLTFTKKAYLSRHQQVHFREQPSRCFHCGKCFGSVSRLVEHQQVHWTQKIYRCPVCDLCFGDKEGLLGHWKNYKGKELGNAPKCWAVLGQWLDFLHDASPMAGKDQKHGGSGSPRIQILRRGKVRKEVSK</sequence>
<dbReference type="InterPro" id="IPR001909">
    <property type="entry name" value="KRAB"/>
</dbReference>
<dbReference type="SMART" id="SM00355">
    <property type="entry name" value="ZnF_C2H2"/>
    <property type="match status" value="7"/>
</dbReference>
<comment type="subcellular location">
    <subcellularLocation>
        <location evidence="1">Nucleus</location>
    </subcellularLocation>
</comment>
<dbReference type="RefSeq" id="XP_008260864.1">
    <property type="nucleotide sequence ID" value="XM_008262642.3"/>
</dbReference>
<dbReference type="PROSITE" id="PS50157">
    <property type="entry name" value="ZINC_FINGER_C2H2_2"/>
    <property type="match status" value="6"/>
</dbReference>
<feature type="domain" description="C2H2-type" evidence="13">
    <location>
        <begin position="349"/>
        <end position="376"/>
    </location>
</feature>
<keyword evidence="16" id="KW-1185">Reference proteome</keyword>
<dbReference type="SMR" id="G1T9U8"/>
<evidence type="ECO:0000256" key="11">
    <source>
        <dbReference type="PROSITE-ProRule" id="PRU00042"/>
    </source>
</evidence>
<dbReference type="PROSITE" id="PS00028">
    <property type="entry name" value="ZINC_FINGER_C2H2_1"/>
    <property type="match status" value="6"/>
</dbReference>
<feature type="domain" description="C2H2-type" evidence="13">
    <location>
        <begin position="498"/>
        <end position="525"/>
    </location>
</feature>
<evidence type="ECO:0000259" key="13">
    <source>
        <dbReference type="PROSITE" id="PS50157"/>
    </source>
</evidence>
<proteinExistence type="inferred from homology"/>
<dbReference type="Pfam" id="PF01352">
    <property type="entry name" value="KRAB"/>
    <property type="match status" value="1"/>
</dbReference>
<dbReference type="FunCoup" id="G1T9U8">
    <property type="interactions" value="15"/>
</dbReference>
<evidence type="ECO:0000256" key="9">
    <source>
        <dbReference type="ARBA" id="ARBA00023163"/>
    </source>
</evidence>
<dbReference type="PANTHER" id="PTHR24381:SF390">
    <property type="entry name" value="ZINC FINGER PROTEIN 37 HOMOLOG"/>
    <property type="match status" value="1"/>
</dbReference>
<feature type="domain" description="KRAB" evidence="14">
    <location>
        <begin position="134"/>
        <end position="206"/>
    </location>
</feature>
<keyword evidence="3" id="KW-0479">Metal-binding</keyword>
<dbReference type="GeneID" id="100346717"/>
<dbReference type="InParanoid" id="G1T9U8"/>
<dbReference type="SMART" id="SM00349">
    <property type="entry name" value="KRAB"/>
    <property type="match status" value="1"/>
</dbReference>
<name>G1T9U8_RABIT</name>
<accession>G1T9U8</accession>
<dbReference type="STRING" id="9986.ENSOCUP00000013421"/>
<evidence type="ECO:0000313" key="15">
    <source>
        <dbReference type="Ensembl" id="ENSOCUP00000013421.4"/>
    </source>
</evidence>
<dbReference type="RefSeq" id="XP_051711758.1">
    <property type="nucleotide sequence ID" value="XM_051855798.2"/>
</dbReference>
<dbReference type="RefSeq" id="XP_069930934.1">
    <property type="nucleotide sequence ID" value="XM_070074833.1"/>
</dbReference>
<keyword evidence="6" id="KW-0862">Zinc</keyword>
<dbReference type="GO" id="GO:0008270">
    <property type="term" value="F:zinc ion binding"/>
    <property type="evidence" value="ECO:0007669"/>
    <property type="project" value="UniProtKB-KW"/>
</dbReference>
<evidence type="ECO:0000256" key="1">
    <source>
        <dbReference type="ARBA" id="ARBA00004123"/>
    </source>
</evidence>
<keyword evidence="10" id="KW-0539">Nucleus</keyword>
<gene>
    <name evidence="15" type="primary">ZFP57</name>
</gene>
<reference evidence="15" key="3">
    <citation type="submission" date="2025-09" db="UniProtKB">
        <authorList>
            <consortium name="Ensembl"/>
        </authorList>
    </citation>
    <scope>IDENTIFICATION</scope>
    <source>
        <strain evidence="15">Thorbecke</strain>
    </source>
</reference>
<evidence type="ECO:0000256" key="7">
    <source>
        <dbReference type="ARBA" id="ARBA00023015"/>
    </source>
</evidence>
<dbReference type="PROSITE" id="PS50805">
    <property type="entry name" value="KRAB"/>
    <property type="match status" value="1"/>
</dbReference>
<dbReference type="HOGENOM" id="CLU_002678_0_7_1"/>
<dbReference type="CDD" id="cd07765">
    <property type="entry name" value="KRAB_A-box"/>
    <property type="match status" value="1"/>
</dbReference>
<evidence type="ECO:0000256" key="8">
    <source>
        <dbReference type="ARBA" id="ARBA00023125"/>
    </source>
</evidence>
<evidence type="ECO:0000256" key="10">
    <source>
        <dbReference type="ARBA" id="ARBA00023242"/>
    </source>
</evidence>
<evidence type="ECO:0000256" key="4">
    <source>
        <dbReference type="ARBA" id="ARBA00022737"/>
    </source>
</evidence>
<dbReference type="KEGG" id="ocu:100346717"/>